<protein>
    <recommendedName>
        <fullName evidence="4">EGF-like domain-containing protein</fullName>
    </recommendedName>
</protein>
<feature type="compositionally biased region" description="Low complexity" evidence="3">
    <location>
        <begin position="8"/>
        <end position="47"/>
    </location>
</feature>
<dbReference type="Proteomes" id="UP000024635">
    <property type="component" value="Unassembled WGS sequence"/>
</dbReference>
<evidence type="ECO:0000256" key="3">
    <source>
        <dbReference type="SAM" id="MobiDB-lite"/>
    </source>
</evidence>
<organism evidence="5 6">
    <name type="scientific">Ancylostoma ceylanicum</name>
    <dbReference type="NCBI Taxonomy" id="53326"/>
    <lineage>
        <taxon>Eukaryota</taxon>
        <taxon>Metazoa</taxon>
        <taxon>Ecdysozoa</taxon>
        <taxon>Nematoda</taxon>
        <taxon>Chromadorea</taxon>
        <taxon>Rhabditida</taxon>
        <taxon>Rhabditina</taxon>
        <taxon>Rhabditomorpha</taxon>
        <taxon>Strongyloidea</taxon>
        <taxon>Ancylostomatidae</taxon>
        <taxon>Ancylostomatinae</taxon>
        <taxon>Ancylostoma</taxon>
    </lineage>
</organism>
<proteinExistence type="predicted"/>
<keyword evidence="2" id="KW-0175">Coiled coil</keyword>
<gene>
    <name evidence="5" type="primary">Acey_s0206.g1959</name>
    <name evidence="5" type="synonym">Acey-H34I24.2</name>
    <name evidence="5" type="ORF">Y032_0206g1959</name>
</gene>
<dbReference type="Gene3D" id="1.20.5.340">
    <property type="match status" value="1"/>
</dbReference>
<comment type="caution">
    <text evidence="1">Lacks conserved residue(s) required for the propagation of feature annotation.</text>
</comment>
<feature type="region of interest" description="Disordered" evidence="3">
    <location>
        <begin position="1"/>
        <end position="70"/>
    </location>
</feature>
<sequence length="409" mass="45029">MKQEEVVETSTVESTSASPSASDSTSATEPATSATEPPASDTTTSATNVPPTDAASTAPWPPLPPVNPDNVQYVEFKRECTENGDCEFTLVAPHDSQKELATEQDEINKDKENIEDISKKIDEFGKAIEHSTTDAENKVKELSKKLEDVRSLLDTYQQQLKEIEKNVEDAEYQLSFAQKYIEMLELNKQMCYSKCVTEAPTSTPSTTDPPPTSTTPSPCDDFICNNGGKCASDSEGKPYCECPGNLDGHQHCDTGTCSDEAIAIRSEKEKMAPFVSPGFNLTSKSTTPQSKGITCIWKLESPSGYTVGCTLHQVIKADELDFAGLNTTTSKLKFYYGEDEIEYVLHFTGIATVDLIKRDVLERASNDMNKKRLNSLLSKPPIRIEFEAEKGSESHFSWTIKEKEAPVPE</sequence>
<feature type="coiled-coil region" evidence="2">
    <location>
        <begin position="100"/>
        <end position="180"/>
    </location>
</feature>
<dbReference type="SUPFAM" id="SSF57997">
    <property type="entry name" value="Tropomyosin"/>
    <property type="match status" value="1"/>
</dbReference>
<keyword evidence="6" id="KW-1185">Reference proteome</keyword>
<keyword evidence="1" id="KW-0245">EGF-like domain</keyword>
<dbReference type="EMBL" id="JARK01001542">
    <property type="protein sequence ID" value="EYB91377.1"/>
    <property type="molecule type" value="Genomic_DNA"/>
</dbReference>
<dbReference type="AlphaFoldDB" id="A0A016SM03"/>
<reference evidence="6" key="1">
    <citation type="journal article" date="2015" name="Nat. Genet.">
        <title>The genome and transcriptome of the zoonotic hookworm Ancylostoma ceylanicum identify infection-specific gene families.</title>
        <authorList>
            <person name="Schwarz E.M."/>
            <person name="Hu Y."/>
            <person name="Antoshechkin I."/>
            <person name="Miller M.M."/>
            <person name="Sternberg P.W."/>
            <person name="Aroian R.V."/>
        </authorList>
    </citation>
    <scope>NUCLEOTIDE SEQUENCE</scope>
    <source>
        <strain evidence="6">HY135</strain>
    </source>
</reference>
<accession>A0A016SM03</accession>
<evidence type="ECO:0000259" key="4">
    <source>
        <dbReference type="PROSITE" id="PS50026"/>
    </source>
</evidence>
<dbReference type="InterPro" id="IPR000742">
    <property type="entry name" value="EGF"/>
</dbReference>
<feature type="domain" description="EGF-like" evidence="4">
    <location>
        <begin position="215"/>
        <end position="253"/>
    </location>
</feature>
<dbReference type="PROSITE" id="PS50026">
    <property type="entry name" value="EGF_3"/>
    <property type="match status" value="1"/>
</dbReference>
<evidence type="ECO:0000256" key="2">
    <source>
        <dbReference type="SAM" id="Coils"/>
    </source>
</evidence>
<comment type="caution">
    <text evidence="5">The sequence shown here is derived from an EMBL/GenBank/DDBJ whole genome shotgun (WGS) entry which is preliminary data.</text>
</comment>
<evidence type="ECO:0000256" key="1">
    <source>
        <dbReference type="PROSITE-ProRule" id="PRU00076"/>
    </source>
</evidence>
<evidence type="ECO:0000313" key="6">
    <source>
        <dbReference type="Proteomes" id="UP000024635"/>
    </source>
</evidence>
<dbReference type="OrthoDB" id="5872423at2759"/>
<name>A0A016SM03_9BILA</name>
<evidence type="ECO:0000313" key="5">
    <source>
        <dbReference type="EMBL" id="EYB91377.1"/>
    </source>
</evidence>